<comment type="caution">
    <text evidence="3">The sequence shown here is derived from an EMBL/GenBank/DDBJ whole genome shotgun (WGS) entry which is preliminary data.</text>
</comment>
<feature type="region of interest" description="Disordered" evidence="1">
    <location>
        <begin position="74"/>
        <end position="108"/>
    </location>
</feature>
<dbReference type="EMBL" id="JBDIME010000019">
    <property type="protein sequence ID" value="MEN2791679.1"/>
    <property type="molecule type" value="Genomic_DNA"/>
</dbReference>
<proteinExistence type="predicted"/>
<protein>
    <submittedName>
        <fullName evidence="3">DUF4157 domain-containing protein</fullName>
    </submittedName>
</protein>
<feature type="compositionally biased region" description="Polar residues" evidence="1">
    <location>
        <begin position="47"/>
        <end position="59"/>
    </location>
</feature>
<keyword evidence="4" id="KW-1185">Reference proteome</keyword>
<feature type="domain" description="eCIS core" evidence="2">
    <location>
        <begin position="124"/>
        <end position="199"/>
    </location>
</feature>
<evidence type="ECO:0000313" key="3">
    <source>
        <dbReference type="EMBL" id="MEN2791679.1"/>
    </source>
</evidence>
<dbReference type="RefSeq" id="WP_343892070.1">
    <property type="nucleotide sequence ID" value="NZ_BAAAEH010000050.1"/>
</dbReference>
<feature type="region of interest" description="Disordered" evidence="1">
    <location>
        <begin position="1"/>
        <end position="61"/>
    </location>
</feature>
<dbReference type="InterPro" id="IPR025295">
    <property type="entry name" value="eCIS_core_dom"/>
</dbReference>
<evidence type="ECO:0000259" key="2">
    <source>
        <dbReference type="Pfam" id="PF13699"/>
    </source>
</evidence>
<name>A0ABU9Y7A3_9SPHN</name>
<evidence type="ECO:0000313" key="4">
    <source>
        <dbReference type="Proteomes" id="UP001419910"/>
    </source>
</evidence>
<organism evidence="3 4">
    <name type="scientific">Sphingomonas oligophenolica</name>
    <dbReference type="NCBI Taxonomy" id="301154"/>
    <lineage>
        <taxon>Bacteria</taxon>
        <taxon>Pseudomonadati</taxon>
        <taxon>Pseudomonadota</taxon>
        <taxon>Alphaproteobacteria</taxon>
        <taxon>Sphingomonadales</taxon>
        <taxon>Sphingomonadaceae</taxon>
        <taxon>Sphingomonas</taxon>
    </lineage>
</organism>
<dbReference type="Pfam" id="PF13699">
    <property type="entry name" value="eCIS_core"/>
    <property type="match status" value="1"/>
</dbReference>
<dbReference type="Proteomes" id="UP001419910">
    <property type="component" value="Unassembled WGS sequence"/>
</dbReference>
<reference evidence="3 4" key="1">
    <citation type="submission" date="2024-05" db="EMBL/GenBank/DDBJ databases">
        <authorList>
            <person name="Liu Q."/>
            <person name="Xin Y.-H."/>
        </authorList>
    </citation>
    <scope>NUCLEOTIDE SEQUENCE [LARGE SCALE GENOMIC DNA]</scope>
    <source>
        <strain evidence="3 4">CGMCC 1.10181</strain>
    </source>
</reference>
<sequence>MAEGAREAKAKEPVRSVTSNVRAREPARASIARAPMDGRRSILLSPRTIQPSLRISSPSDAAELEADRVAKAVVSAPDPAPTATQRSPPGLDRAPTPAASKKAPGADPAVEAKVRKAATGGAALPAKTRGLLEPRFRANFAGVRIHTDKNASSLATQLGARAFTFGSHIFFNDSQYDPNSKGGLELLAHELTHTIQQGEAIQRKAIDPGETRVTERTPQQASRLGLSDALDFFADAANAIPGYRMFTILIGVNPINMSAVEASAANILRAIVEFLPGGNIITRVLDSYGIFDKVGGWIEGQLKSLGITASAIKAALKAFLDSLGWRDIFDLGGVWNRAKAIFTDPITRIIAFAKSLFSEILRMVREAVLKPLAALAEGTAGYPLLKAVLGFDPVTGEAVPRTADTIIGGFMTMIGQEELWQNIKKANAISRAWAWFQGALGGLMALVRSIPGRFMAALKGLEIMDFVVLPSAFVKLAKTFGSFLVDFGKWALGTVFDLAKIIIEVVAPGVMPYIAKAGAAFNTIVRDPVRFVQTLVRAAVQGFKQFAANFLTHLKASLIGWLTGALGGAGIYIPQGFSLMEIVKFVLSVMGLTWANIRAKLVKATNETTVKVLETGFDIVKTLVTQGPAAAWQKIVETLTNLKQMAIDAIMDFVKSKVVSAAVTKLLSMLSPAGALIQAIIAIYNTVMFFVERIKQIAAVAASFIDSIATIAAGNIGPAANRVEQTMAGLLTLVISFLARIAGLGKVSDAVVGLINKIRAPIDKALDKVVDWIVATAKKLGKMAKEGAAAIFDWWKEKLGFSNADGESHTLQFIGTGDSAKMGIATTLTPVATYLANHPDKGKPVWNTANSVFSAATQVIYSPAAKTQAEKDRRAAIKAELAKVSAAFAKLSGAPPDASDYGTNTPPTYGNPCKVDVIIGAPLTGSITGAWPVNMKGYKEIYDAGLTTATDRWVQMHIISEKLGGDGTNFANLVPAPNSVNTGPFRSFEHAIGPLAKAKSGAIKNRVWVEVSVSGSKTAATGVSGKAGLWLWKGKKASPKWMKSETASFTASAGIPKPQLGAKRKLVLNFTSGTEMTKDFGISSATATLVKQGRPYASVAAFKATMLANGATIGQINAVLARGPALNGP</sequence>
<gene>
    <name evidence="3" type="ORF">ABC974_18760</name>
</gene>
<feature type="compositionally biased region" description="Basic and acidic residues" evidence="1">
    <location>
        <begin position="1"/>
        <end position="14"/>
    </location>
</feature>
<evidence type="ECO:0000256" key="1">
    <source>
        <dbReference type="SAM" id="MobiDB-lite"/>
    </source>
</evidence>
<accession>A0ABU9Y7A3</accession>